<name>A0A386KL05_9CAUD</name>
<protein>
    <recommendedName>
        <fullName evidence="2">Dit-like phage tail protein N-terminal domain-containing protein</fullName>
    </recommendedName>
</protein>
<evidence type="ECO:0000313" key="4">
    <source>
        <dbReference type="Proteomes" id="UP000268217"/>
    </source>
</evidence>
<dbReference type="EMBL" id="MH816848">
    <property type="protein sequence ID" value="AYD85031.1"/>
    <property type="molecule type" value="Genomic_DNA"/>
</dbReference>
<evidence type="ECO:0000256" key="1">
    <source>
        <dbReference type="SAM" id="MobiDB-lite"/>
    </source>
</evidence>
<reference evidence="4" key="1">
    <citation type="submission" date="2018-08" db="EMBL/GenBank/DDBJ databases">
        <authorList>
            <person name="Liu G."/>
            <person name="Sun H."/>
            <person name="Ren H."/>
            <person name="Pan Q."/>
        </authorList>
    </citation>
    <scope>NUCLEOTIDE SEQUENCE [LARGE SCALE GENOMIC DNA]</scope>
</reference>
<accession>A0A386KL05</accession>
<keyword evidence="4" id="KW-1185">Reference proteome</keyword>
<organism evidence="3 4">
    <name type="scientific">Escherichia phage vB_vPM_PD06</name>
    <dbReference type="NCBI Taxonomy" id="2315527"/>
    <lineage>
        <taxon>Viruses</taxon>
        <taxon>Duplodnaviria</taxon>
        <taxon>Heunggongvirae</taxon>
        <taxon>Uroviricota</taxon>
        <taxon>Caudoviricetes</taxon>
        <taxon>Stephanstirmvirinae</taxon>
        <taxon>Justusliebigvirus</taxon>
        <taxon>Justusliebigvirus PD06</taxon>
    </lineage>
</organism>
<dbReference type="Pfam" id="PF21821">
    <property type="entry name" value="Dit_like"/>
    <property type="match status" value="1"/>
</dbReference>
<evidence type="ECO:0000259" key="2">
    <source>
        <dbReference type="Pfam" id="PF21821"/>
    </source>
</evidence>
<evidence type="ECO:0000313" key="3">
    <source>
        <dbReference type="EMBL" id="AYD85031.1"/>
    </source>
</evidence>
<feature type="compositionally biased region" description="Basic and acidic residues" evidence="1">
    <location>
        <begin position="226"/>
        <end position="236"/>
    </location>
</feature>
<sequence length="236" mass="26069">MAANTPEQHVQAVYKAEQDINSTKNTNNSASTVKGENGFCILASVYNSASDQYIQNYQAIVFDAVPNIGVKRQADVTSYPVENGANVSDHVQVKNNTFSLSGMITETPVRLMRDMLYSAGVNGTRISQAITYLDKIFDERQPIILITEHKVYENVILKGISYEYQTEYAMQFDLEFEQVRLVSYGETNAIALKTKPNKNTGVKNKKGTSPDADLDARTGKATGTEHLSDHSADGKK</sequence>
<proteinExistence type="predicted"/>
<feature type="region of interest" description="Disordered" evidence="1">
    <location>
        <begin position="195"/>
        <end position="236"/>
    </location>
</feature>
<dbReference type="Proteomes" id="UP000268217">
    <property type="component" value="Segment"/>
</dbReference>
<feature type="domain" description="Dit-like phage tail protein N-terminal" evidence="2">
    <location>
        <begin position="62"/>
        <end position="187"/>
    </location>
</feature>
<dbReference type="RefSeq" id="YP_009984710.1">
    <property type="nucleotide sequence ID" value="NC_052653.1"/>
</dbReference>
<dbReference type="GeneID" id="62612055"/>
<dbReference type="InterPro" id="IPR048494">
    <property type="entry name" value="Dit-like_N"/>
</dbReference>
<dbReference type="KEGG" id="vg:62612055"/>